<dbReference type="AlphaFoldDB" id="A0A485M3F0"/>
<feature type="region of interest" description="Disordered" evidence="1">
    <location>
        <begin position="1"/>
        <end position="20"/>
    </location>
</feature>
<organism evidence="2">
    <name type="scientific">anaerobic digester metagenome</name>
    <dbReference type="NCBI Taxonomy" id="1263854"/>
    <lineage>
        <taxon>unclassified sequences</taxon>
        <taxon>metagenomes</taxon>
        <taxon>ecological metagenomes</taxon>
    </lineage>
</organism>
<evidence type="ECO:0000256" key="1">
    <source>
        <dbReference type="SAM" id="MobiDB-lite"/>
    </source>
</evidence>
<proteinExistence type="predicted"/>
<name>A0A485M3F0_9ZZZZ</name>
<accession>A0A485M3F0</accession>
<evidence type="ECO:0000313" key="2">
    <source>
        <dbReference type="EMBL" id="VFU16153.1"/>
    </source>
</evidence>
<reference evidence="2" key="1">
    <citation type="submission" date="2019-03" db="EMBL/GenBank/DDBJ databases">
        <authorList>
            <person name="Hao L."/>
        </authorList>
    </citation>
    <scope>NUCLEOTIDE SEQUENCE</scope>
</reference>
<sequence>MRRKKTTPKKSQQQDVQVPKTGTARIESYRFGEATVRVCEVDVNTWQCSMDEGVIGFVTYTPEYKFKTDGRGKDYGYRAFHSHTREGAEEYPATEVNSYSSLRNAVRAVVACHYSGRRYTYVHDNIVILEGQVVPESVFRGRKIIKPLLENTRK</sequence>
<dbReference type="EMBL" id="CAADRM010000116">
    <property type="protein sequence ID" value="VFU16153.1"/>
    <property type="molecule type" value="Genomic_DNA"/>
</dbReference>
<gene>
    <name evidence="2" type="ORF">SCFA_510023</name>
</gene>
<protein>
    <submittedName>
        <fullName evidence="2">Uncharacterized protein</fullName>
    </submittedName>
</protein>